<dbReference type="InterPro" id="IPR017946">
    <property type="entry name" value="PLC-like_Pdiesterase_TIM-brl"/>
</dbReference>
<feature type="transmembrane region" description="Helical" evidence="1">
    <location>
        <begin position="270"/>
        <end position="297"/>
    </location>
</feature>
<reference evidence="3 4" key="1">
    <citation type="submission" date="2019-04" db="EMBL/GenBank/DDBJ databases">
        <title>Genome sequence of Pelagicola litoralis CL-ES2.</title>
        <authorList>
            <person name="Cao J."/>
        </authorList>
    </citation>
    <scope>NUCLEOTIDE SEQUENCE [LARGE SCALE GENOMIC DNA]</scope>
    <source>
        <strain evidence="3 4">CL-ES2</strain>
    </source>
</reference>
<dbReference type="Pfam" id="PF10110">
    <property type="entry name" value="GPDPase_memb"/>
    <property type="match status" value="1"/>
</dbReference>
<feature type="transmembrane region" description="Helical" evidence="1">
    <location>
        <begin position="28"/>
        <end position="51"/>
    </location>
</feature>
<dbReference type="Gene3D" id="3.20.20.190">
    <property type="entry name" value="Phosphatidylinositol (PI) phosphodiesterase"/>
    <property type="match status" value="1"/>
</dbReference>
<dbReference type="RefSeq" id="WP_138015709.1">
    <property type="nucleotide sequence ID" value="NZ_SULI01000006.1"/>
</dbReference>
<dbReference type="GO" id="GO:0006629">
    <property type="term" value="P:lipid metabolic process"/>
    <property type="evidence" value="ECO:0007669"/>
    <property type="project" value="InterPro"/>
</dbReference>
<feature type="transmembrane region" description="Helical" evidence="1">
    <location>
        <begin position="170"/>
        <end position="203"/>
    </location>
</feature>
<dbReference type="PANTHER" id="PTHR46211">
    <property type="entry name" value="GLYCEROPHOSPHORYL DIESTER PHOSPHODIESTERASE"/>
    <property type="match status" value="1"/>
</dbReference>
<dbReference type="Proteomes" id="UP000306575">
    <property type="component" value="Unassembled WGS sequence"/>
</dbReference>
<keyword evidence="1" id="KW-1133">Transmembrane helix</keyword>
<organism evidence="3 4">
    <name type="scientific">Shimia litoralis</name>
    <dbReference type="NCBI Taxonomy" id="420403"/>
    <lineage>
        <taxon>Bacteria</taxon>
        <taxon>Pseudomonadati</taxon>
        <taxon>Pseudomonadota</taxon>
        <taxon>Alphaproteobacteria</taxon>
        <taxon>Rhodobacterales</taxon>
        <taxon>Roseobacteraceae</taxon>
    </lineage>
</organism>
<keyword evidence="1" id="KW-0812">Transmembrane</keyword>
<feature type="transmembrane region" description="Helical" evidence="1">
    <location>
        <begin position="63"/>
        <end position="88"/>
    </location>
</feature>
<evidence type="ECO:0000256" key="1">
    <source>
        <dbReference type="SAM" id="Phobius"/>
    </source>
</evidence>
<dbReference type="EMBL" id="SULI01000006">
    <property type="protein sequence ID" value="TKZ21190.1"/>
    <property type="molecule type" value="Genomic_DNA"/>
</dbReference>
<accession>A0A4U7N5U8</accession>
<keyword evidence="1" id="KW-0472">Membrane</keyword>
<gene>
    <name evidence="3" type="ORF">FAP39_07125</name>
</gene>
<feature type="transmembrane region" description="Helical" evidence="1">
    <location>
        <begin position="130"/>
        <end position="150"/>
    </location>
</feature>
<evidence type="ECO:0000313" key="4">
    <source>
        <dbReference type="Proteomes" id="UP000306575"/>
    </source>
</evidence>
<comment type="caution">
    <text evidence="3">The sequence shown here is derived from an EMBL/GenBank/DDBJ whole genome shotgun (WGS) entry which is preliminary data.</text>
</comment>
<feature type="transmembrane region" description="Helical" evidence="1">
    <location>
        <begin position="318"/>
        <end position="341"/>
    </location>
</feature>
<dbReference type="OrthoDB" id="1854250at2"/>
<dbReference type="PANTHER" id="PTHR46211:SF8">
    <property type="entry name" value="PHOSPHODIESTERASE"/>
    <property type="match status" value="1"/>
</dbReference>
<keyword evidence="4" id="KW-1185">Reference proteome</keyword>
<dbReference type="InterPro" id="IPR030395">
    <property type="entry name" value="GP_PDE_dom"/>
</dbReference>
<dbReference type="PROSITE" id="PS51704">
    <property type="entry name" value="GP_PDE"/>
    <property type="match status" value="1"/>
</dbReference>
<sequence>MISKAALGVLDAFILAWTLKRPFLLSHLAFNVIVTAFLAPFVAFVMRSAIALSGKPALSDFDIAFFLLSPLGFVAMLLAAGFLLALYVMNSGFMMAIALKDRHTGAHSFQDGVAMVMPRAPQLVEFGGRLAVRVLAIAVPFLLAAGAIYLWLLTEFDINYYLKEHPPEFIMAAICIGAILLVMGVILAWYLLGWAVALPLVMFQGMSPKQSFAASKDAMQDQRLALCLKMLGIGVVTVGLFGGAMGFVGMLADMSIDRFAHDLKSLSRVLIVYAGVWGLLNLLFSTLSTGAMAALLVDQSGWPMSAQAREGSTSPLTWVKPVLVVGVLVCAGFGVSGVLGLKSLKTTDQIEVIAHRGAAGARPENTMASIEKALDDQTDWVEIDVQETADGEVVVLHDSDFMKIAGVNLKIWDATLQDVAQIDIGSWFDPEYADQRAPLLSEVLLAAKGRAGVLIELKYYGHDEMLEQRVADIVDATGMQDHVKAMSLKLAGVQKMKALRPDWDVGLLATASIGRIWQLETDFLAVNKSAASHFLVRKMREEGKKIYVWTVNDPLSMSHMASLGVSGIITDEPAMAHRVLAQRATLSAPERFVLSLGSMLGASVETKVYRDVSP</sequence>
<name>A0A4U7N5U8_9RHOB</name>
<dbReference type="Pfam" id="PF03009">
    <property type="entry name" value="GDPD"/>
    <property type="match status" value="1"/>
</dbReference>
<feature type="transmembrane region" description="Helical" evidence="1">
    <location>
        <begin position="224"/>
        <end position="250"/>
    </location>
</feature>
<dbReference type="InterPro" id="IPR018476">
    <property type="entry name" value="GlyceroP-diester-Pdiesterase_M"/>
</dbReference>
<feature type="domain" description="GP-PDE" evidence="2">
    <location>
        <begin position="350"/>
        <end position="580"/>
    </location>
</feature>
<dbReference type="GO" id="GO:0008081">
    <property type="term" value="F:phosphoric diester hydrolase activity"/>
    <property type="evidence" value="ECO:0007669"/>
    <property type="project" value="InterPro"/>
</dbReference>
<dbReference type="AlphaFoldDB" id="A0A4U7N5U8"/>
<dbReference type="SUPFAM" id="SSF51695">
    <property type="entry name" value="PLC-like phosphodiesterases"/>
    <property type="match status" value="1"/>
</dbReference>
<evidence type="ECO:0000259" key="2">
    <source>
        <dbReference type="PROSITE" id="PS51704"/>
    </source>
</evidence>
<protein>
    <submittedName>
        <fullName evidence="3">Glycerophosphodiester phosphodiesterase</fullName>
    </submittedName>
</protein>
<evidence type="ECO:0000313" key="3">
    <source>
        <dbReference type="EMBL" id="TKZ21190.1"/>
    </source>
</evidence>
<proteinExistence type="predicted"/>